<gene>
    <name evidence="6" type="ORF">DLJ82_5458</name>
</gene>
<evidence type="ECO:0000256" key="3">
    <source>
        <dbReference type="ARBA" id="ARBA00023004"/>
    </source>
</evidence>
<organism evidence="6 7">
    <name type="scientific">Rhizobium leguminosarum</name>
    <dbReference type="NCBI Taxonomy" id="384"/>
    <lineage>
        <taxon>Bacteria</taxon>
        <taxon>Pseudomonadati</taxon>
        <taxon>Pseudomonadota</taxon>
        <taxon>Alphaproteobacteria</taxon>
        <taxon>Hyphomicrobiales</taxon>
        <taxon>Rhizobiaceae</taxon>
        <taxon>Rhizobium/Agrobacterium group</taxon>
        <taxon>Rhizobium</taxon>
    </lineage>
</organism>
<evidence type="ECO:0000313" key="7">
    <source>
        <dbReference type="Proteomes" id="UP000251166"/>
    </source>
</evidence>
<dbReference type="SUPFAM" id="SSF46626">
    <property type="entry name" value="Cytochrome c"/>
    <property type="match status" value="1"/>
</dbReference>
<dbReference type="InterPro" id="IPR009056">
    <property type="entry name" value="Cyt_c-like_dom"/>
</dbReference>
<dbReference type="RefSeq" id="WP_112907525.1">
    <property type="nucleotide sequence ID" value="NZ_CP030761.1"/>
</dbReference>
<accession>A0A2Z4YPU6</accession>
<dbReference type="InterPro" id="IPR036909">
    <property type="entry name" value="Cyt_c-like_dom_sf"/>
</dbReference>
<feature type="domain" description="Cytochrome c" evidence="5">
    <location>
        <begin position="27"/>
        <end position="107"/>
    </location>
</feature>
<dbReference type="EMBL" id="CP030761">
    <property type="protein sequence ID" value="AXA43019.1"/>
    <property type="molecule type" value="Genomic_DNA"/>
</dbReference>
<protein>
    <submittedName>
        <fullName evidence="6">Cytochrome c family protein</fullName>
    </submittedName>
</protein>
<dbReference type="GO" id="GO:0046872">
    <property type="term" value="F:metal ion binding"/>
    <property type="evidence" value="ECO:0007669"/>
    <property type="project" value="UniProtKB-KW"/>
</dbReference>
<keyword evidence="2 4" id="KW-0479">Metal-binding</keyword>
<dbReference type="GO" id="GO:0020037">
    <property type="term" value="F:heme binding"/>
    <property type="evidence" value="ECO:0007669"/>
    <property type="project" value="InterPro"/>
</dbReference>
<geneLocation type="plasmid" evidence="6 7">
    <name>unnamed1</name>
</geneLocation>
<keyword evidence="3 4" id="KW-0408">Iron</keyword>
<proteinExistence type="predicted"/>
<dbReference type="Gene3D" id="1.10.760.10">
    <property type="entry name" value="Cytochrome c-like domain"/>
    <property type="match status" value="1"/>
</dbReference>
<evidence type="ECO:0000259" key="5">
    <source>
        <dbReference type="PROSITE" id="PS51007"/>
    </source>
</evidence>
<keyword evidence="1 4" id="KW-0349">Heme</keyword>
<keyword evidence="6" id="KW-0614">Plasmid</keyword>
<evidence type="ECO:0000256" key="1">
    <source>
        <dbReference type="ARBA" id="ARBA00022617"/>
    </source>
</evidence>
<dbReference type="AlphaFoldDB" id="A0A2Z4YPU6"/>
<evidence type="ECO:0000256" key="4">
    <source>
        <dbReference type="PROSITE-ProRule" id="PRU00433"/>
    </source>
</evidence>
<dbReference type="Proteomes" id="UP000251166">
    <property type="component" value="Plasmid unnamed1"/>
</dbReference>
<dbReference type="PROSITE" id="PS51007">
    <property type="entry name" value="CYTC"/>
    <property type="match status" value="1"/>
</dbReference>
<sequence length="108" mass="11791">MPSKPILRTCWSAAATLLEFTGESAAADRINGQRIAERWCAECHVVASGQQQGSDKVPTFAQIGGSKHFDEASLAAFLMAPYHSRMPNLSLTRSEISDLIAYIRSHGR</sequence>
<dbReference type="GO" id="GO:0009055">
    <property type="term" value="F:electron transfer activity"/>
    <property type="evidence" value="ECO:0007669"/>
    <property type="project" value="InterPro"/>
</dbReference>
<evidence type="ECO:0000313" key="6">
    <source>
        <dbReference type="EMBL" id="AXA43019.1"/>
    </source>
</evidence>
<name>A0A2Z4YPU6_RHILE</name>
<evidence type="ECO:0000256" key="2">
    <source>
        <dbReference type="ARBA" id="ARBA00022723"/>
    </source>
</evidence>
<dbReference type="Pfam" id="PF00034">
    <property type="entry name" value="Cytochrom_C"/>
    <property type="match status" value="1"/>
</dbReference>
<reference evidence="6 7" key="1">
    <citation type="submission" date="2018-07" db="EMBL/GenBank/DDBJ databases">
        <title>Rhizobium leguminosarum strain:ATCC 14479 Genome sequencing and assembly.</title>
        <authorList>
            <person name="Chakraborty R."/>
        </authorList>
    </citation>
    <scope>NUCLEOTIDE SEQUENCE [LARGE SCALE GENOMIC DNA]</scope>
    <source>
        <strain evidence="6 7">ATCC 14479</strain>
        <plasmid evidence="7">Plasmid unnamed1</plasmid>
    </source>
</reference>